<dbReference type="AlphaFoldDB" id="A0A6A4GS77"/>
<gene>
    <name evidence="2" type="ORF">BT96DRAFT_428614</name>
</gene>
<feature type="transmembrane region" description="Helical" evidence="1">
    <location>
        <begin position="47"/>
        <end position="68"/>
    </location>
</feature>
<keyword evidence="1" id="KW-0812">Transmembrane</keyword>
<dbReference type="Proteomes" id="UP000799118">
    <property type="component" value="Unassembled WGS sequence"/>
</dbReference>
<reference evidence="2" key="1">
    <citation type="journal article" date="2019" name="Environ. Microbiol.">
        <title>Fungal ecological strategies reflected in gene transcription - a case study of two litter decomposers.</title>
        <authorList>
            <person name="Barbi F."/>
            <person name="Kohler A."/>
            <person name="Barry K."/>
            <person name="Baskaran P."/>
            <person name="Daum C."/>
            <person name="Fauchery L."/>
            <person name="Ihrmark K."/>
            <person name="Kuo A."/>
            <person name="LaButti K."/>
            <person name="Lipzen A."/>
            <person name="Morin E."/>
            <person name="Grigoriev I.V."/>
            <person name="Henrissat B."/>
            <person name="Lindahl B."/>
            <person name="Martin F."/>
        </authorList>
    </citation>
    <scope>NUCLEOTIDE SEQUENCE</scope>
    <source>
        <strain evidence="2">JB14</strain>
    </source>
</reference>
<keyword evidence="1" id="KW-1133">Transmembrane helix</keyword>
<feature type="transmembrane region" description="Helical" evidence="1">
    <location>
        <begin position="9"/>
        <end position="27"/>
    </location>
</feature>
<dbReference type="PANTHER" id="PTHR40465">
    <property type="entry name" value="CHROMOSOME 1, WHOLE GENOME SHOTGUN SEQUENCE"/>
    <property type="match status" value="1"/>
</dbReference>
<protein>
    <submittedName>
        <fullName evidence="2">Uncharacterized protein</fullName>
    </submittedName>
</protein>
<feature type="transmembrane region" description="Helical" evidence="1">
    <location>
        <begin position="122"/>
        <end position="143"/>
    </location>
</feature>
<evidence type="ECO:0000256" key="1">
    <source>
        <dbReference type="SAM" id="Phobius"/>
    </source>
</evidence>
<dbReference type="EMBL" id="ML769733">
    <property type="protein sequence ID" value="KAE9388639.1"/>
    <property type="molecule type" value="Genomic_DNA"/>
</dbReference>
<organism evidence="2 3">
    <name type="scientific">Gymnopus androsaceus JB14</name>
    <dbReference type="NCBI Taxonomy" id="1447944"/>
    <lineage>
        <taxon>Eukaryota</taxon>
        <taxon>Fungi</taxon>
        <taxon>Dikarya</taxon>
        <taxon>Basidiomycota</taxon>
        <taxon>Agaricomycotina</taxon>
        <taxon>Agaricomycetes</taxon>
        <taxon>Agaricomycetidae</taxon>
        <taxon>Agaricales</taxon>
        <taxon>Marasmiineae</taxon>
        <taxon>Omphalotaceae</taxon>
        <taxon>Gymnopus</taxon>
    </lineage>
</organism>
<sequence length="176" mass="19654">MIHGGSKTLVILCVSMCIGDTIGTGIWTYDWAVANYGNPAAMALMPWVLPAEVILMGSCGLTVQLFYAWRIWMMSVRKNWILPVVIGCLSILGWCTLCWMTHTAATHKFISDSNALALPAIYIWLGGSVGADALITSSMIYYLDLRFRIKQHKMQQNQASYHALRYSVLNPLGRFC</sequence>
<proteinExistence type="predicted"/>
<dbReference type="OrthoDB" id="3262409at2759"/>
<feature type="transmembrane region" description="Helical" evidence="1">
    <location>
        <begin position="80"/>
        <end position="102"/>
    </location>
</feature>
<dbReference type="PANTHER" id="PTHR40465:SF1">
    <property type="entry name" value="DUF6534 DOMAIN-CONTAINING PROTEIN"/>
    <property type="match status" value="1"/>
</dbReference>
<accession>A0A6A4GS77</accession>
<keyword evidence="1" id="KW-0472">Membrane</keyword>
<keyword evidence="3" id="KW-1185">Reference proteome</keyword>
<evidence type="ECO:0000313" key="2">
    <source>
        <dbReference type="EMBL" id="KAE9388639.1"/>
    </source>
</evidence>
<evidence type="ECO:0000313" key="3">
    <source>
        <dbReference type="Proteomes" id="UP000799118"/>
    </source>
</evidence>
<name>A0A6A4GS77_9AGAR</name>